<gene>
    <name evidence="7" type="ORF">J3U88_28935</name>
</gene>
<keyword evidence="4" id="KW-0862">Zinc</keyword>
<dbReference type="EMBL" id="JAFREP010000038">
    <property type="protein sequence ID" value="MBO1322534.1"/>
    <property type="molecule type" value="Genomic_DNA"/>
</dbReference>
<evidence type="ECO:0000256" key="2">
    <source>
        <dbReference type="ARBA" id="ARBA00008072"/>
    </source>
</evidence>
<dbReference type="InterPro" id="IPR011032">
    <property type="entry name" value="GroES-like_sf"/>
</dbReference>
<evidence type="ECO:0000256" key="5">
    <source>
        <dbReference type="ARBA" id="ARBA00023002"/>
    </source>
</evidence>
<evidence type="ECO:0000256" key="1">
    <source>
        <dbReference type="ARBA" id="ARBA00001947"/>
    </source>
</evidence>
<proteinExistence type="inferred from homology"/>
<accession>A0A8J7QEL9</accession>
<dbReference type="GO" id="GO:0016491">
    <property type="term" value="F:oxidoreductase activity"/>
    <property type="evidence" value="ECO:0007669"/>
    <property type="project" value="UniProtKB-KW"/>
</dbReference>
<comment type="caution">
    <text evidence="7">The sequence shown here is derived from an EMBL/GenBank/DDBJ whole genome shotgun (WGS) entry which is preliminary data.</text>
</comment>
<dbReference type="InterPro" id="IPR013154">
    <property type="entry name" value="ADH-like_N"/>
</dbReference>
<dbReference type="PANTHER" id="PTHR43350:SF19">
    <property type="entry name" value="D-GULOSIDE 3-DEHYDROGENASE"/>
    <property type="match status" value="1"/>
</dbReference>
<keyword evidence="3" id="KW-0479">Metal-binding</keyword>
<name>A0A8J7QEL9_9BACT</name>
<keyword evidence="8" id="KW-1185">Reference proteome</keyword>
<evidence type="ECO:0000259" key="6">
    <source>
        <dbReference type="Pfam" id="PF08240"/>
    </source>
</evidence>
<dbReference type="Gene3D" id="3.90.180.10">
    <property type="entry name" value="Medium-chain alcohol dehydrogenases, catalytic domain"/>
    <property type="match status" value="1"/>
</dbReference>
<evidence type="ECO:0000313" key="7">
    <source>
        <dbReference type="EMBL" id="MBO1322534.1"/>
    </source>
</evidence>
<evidence type="ECO:0000256" key="4">
    <source>
        <dbReference type="ARBA" id="ARBA00022833"/>
    </source>
</evidence>
<dbReference type="RefSeq" id="WP_207862506.1">
    <property type="nucleotide sequence ID" value="NZ_JAFREP010000038.1"/>
</dbReference>
<dbReference type="Proteomes" id="UP000664417">
    <property type="component" value="Unassembled WGS sequence"/>
</dbReference>
<dbReference type="AlphaFoldDB" id="A0A8J7QEL9"/>
<organism evidence="7 8">
    <name type="scientific">Acanthopleuribacter pedis</name>
    <dbReference type="NCBI Taxonomy" id="442870"/>
    <lineage>
        <taxon>Bacteria</taxon>
        <taxon>Pseudomonadati</taxon>
        <taxon>Acidobacteriota</taxon>
        <taxon>Holophagae</taxon>
        <taxon>Acanthopleuribacterales</taxon>
        <taxon>Acanthopleuribacteraceae</taxon>
        <taxon>Acanthopleuribacter</taxon>
    </lineage>
</organism>
<evidence type="ECO:0000313" key="8">
    <source>
        <dbReference type="Proteomes" id="UP000664417"/>
    </source>
</evidence>
<protein>
    <submittedName>
        <fullName evidence="7">Alcohol dehydrogenase catalytic domain-containing protein</fullName>
    </submittedName>
</protein>
<comment type="cofactor">
    <cofactor evidence="1">
        <name>Zn(2+)</name>
        <dbReference type="ChEBI" id="CHEBI:29105"/>
    </cofactor>
</comment>
<sequence>MGTMADMVGEIMEDIRFLASEYTESGGFEQAVYHYRGSAALGWEVSRNKQKRLSLGPGYEAVRVERCGVCSTDLARRFLPYPLPQVIGHEMTGFHRGRRVVVEINASHKSRNLEVDCPFCSNGLETQCPERITLGINELPGGFGAWVLAPVGGIVAVPEAVDPLAAALVEPFAAALHGVKASAPRDGETVAVLGPRRLGLLTVAALAAWREQSGRHFEIQALSRHPALLDVAKQLGADNGVDLNQVDATALEGRFDLVFDTTGRPAGLRDALTMAKRAVHLKSTHGREVMGLDQLTALVVDELTLLPGRHHHLHFQWPFQRRERGNVHIWVSPSVPDAVVESELMQTAVCGETRVFHRLPVEKAYARLKQSQADWADSKRRFPKGGDLPRFDAAIVGSWDEVDAVIRPNPAEEVGLVRPRGAVLVWADDQVPAADAPVAPLHRALCERGVALMSSRCGDFREAVALLAEQPQLAESLVRLMVTHVFPADDLGRAFEVAADSEQSIKVLVNAGMGLGA</sequence>
<comment type="similarity">
    <text evidence="2">Belongs to the zinc-containing alcohol dehydrogenase family.</text>
</comment>
<evidence type="ECO:0000256" key="3">
    <source>
        <dbReference type="ARBA" id="ARBA00022723"/>
    </source>
</evidence>
<dbReference type="Pfam" id="PF08240">
    <property type="entry name" value="ADH_N"/>
    <property type="match status" value="1"/>
</dbReference>
<dbReference type="GO" id="GO:0046872">
    <property type="term" value="F:metal ion binding"/>
    <property type="evidence" value="ECO:0007669"/>
    <property type="project" value="UniProtKB-KW"/>
</dbReference>
<dbReference type="PANTHER" id="PTHR43350">
    <property type="entry name" value="NAD-DEPENDENT ALCOHOL DEHYDROGENASE"/>
    <property type="match status" value="1"/>
</dbReference>
<dbReference type="SUPFAM" id="SSF51735">
    <property type="entry name" value="NAD(P)-binding Rossmann-fold domains"/>
    <property type="match status" value="1"/>
</dbReference>
<dbReference type="InterPro" id="IPR036291">
    <property type="entry name" value="NAD(P)-bd_dom_sf"/>
</dbReference>
<reference evidence="7" key="1">
    <citation type="submission" date="2021-03" db="EMBL/GenBank/DDBJ databases">
        <authorList>
            <person name="Wang G."/>
        </authorList>
    </citation>
    <scope>NUCLEOTIDE SEQUENCE</scope>
    <source>
        <strain evidence="7">KCTC 12899</strain>
    </source>
</reference>
<keyword evidence="5" id="KW-0560">Oxidoreductase</keyword>
<dbReference type="SUPFAM" id="SSF50129">
    <property type="entry name" value="GroES-like"/>
    <property type="match status" value="1"/>
</dbReference>
<dbReference type="Gene3D" id="3.40.50.720">
    <property type="entry name" value="NAD(P)-binding Rossmann-like Domain"/>
    <property type="match status" value="1"/>
</dbReference>
<feature type="domain" description="Alcohol dehydrogenase-like N-terminal" evidence="6">
    <location>
        <begin position="60"/>
        <end position="159"/>
    </location>
</feature>